<dbReference type="Proteomes" id="UP000010880">
    <property type="component" value="Chromosome"/>
</dbReference>
<sequence length="156" mass="17992">MKLSLGQILFASLPQSFLLIYVCLGLYNIKTSLWDNIKITLIYMISLFSLRNLFNMYGLHTFILILLLIVIFKLIIKVDWKVAIISSVSGFSLLMIGNSLVLPFVVNYLQISVKQIMQGGLIQYLLIAHLVNLPLWLTAIVIYYWDFNIFNLSERI</sequence>
<keyword evidence="1" id="KW-0472">Membrane</keyword>
<dbReference type="RefSeq" id="WP_015328186.1">
    <property type="nucleotide sequence ID" value="NC_019978.1"/>
</dbReference>
<protein>
    <submittedName>
        <fullName evidence="2">Uncharacterized protein</fullName>
    </submittedName>
</protein>
<evidence type="ECO:0000256" key="1">
    <source>
        <dbReference type="SAM" id="Phobius"/>
    </source>
</evidence>
<keyword evidence="1" id="KW-1133">Transmembrane helix</keyword>
<evidence type="ECO:0000313" key="2">
    <source>
        <dbReference type="EMBL" id="AGB42475.1"/>
    </source>
</evidence>
<keyword evidence="3" id="KW-1185">Reference proteome</keyword>
<proteinExistence type="predicted"/>
<gene>
    <name evidence="2" type="ordered locus">Halha_2602</name>
</gene>
<dbReference type="AlphaFoldDB" id="L0KD50"/>
<feature type="transmembrane region" description="Helical" evidence="1">
    <location>
        <begin position="121"/>
        <end position="145"/>
    </location>
</feature>
<dbReference type="eggNOG" id="ENOG5033NXY">
    <property type="taxonomic scope" value="Bacteria"/>
</dbReference>
<feature type="transmembrane region" description="Helical" evidence="1">
    <location>
        <begin position="57"/>
        <end position="76"/>
    </location>
</feature>
<feature type="transmembrane region" description="Helical" evidence="1">
    <location>
        <begin position="82"/>
        <end position="109"/>
    </location>
</feature>
<dbReference type="OrthoDB" id="2112938at2"/>
<name>L0KD50_HALHC</name>
<dbReference type="HOGENOM" id="CLU_1684122_0_0_9"/>
<feature type="transmembrane region" description="Helical" evidence="1">
    <location>
        <begin position="7"/>
        <end position="27"/>
    </location>
</feature>
<dbReference type="STRING" id="748449.Halha_2602"/>
<organism evidence="2 3">
    <name type="scientific">Halobacteroides halobius (strain ATCC 35273 / DSM 5150 / MD-1)</name>
    <dbReference type="NCBI Taxonomy" id="748449"/>
    <lineage>
        <taxon>Bacteria</taxon>
        <taxon>Bacillati</taxon>
        <taxon>Bacillota</taxon>
        <taxon>Clostridia</taxon>
        <taxon>Halanaerobiales</taxon>
        <taxon>Halobacteroidaceae</taxon>
        <taxon>Halobacteroides</taxon>
    </lineage>
</organism>
<reference evidence="3" key="1">
    <citation type="submission" date="2012-02" db="EMBL/GenBank/DDBJ databases">
        <title>The complete genome of Halobacteroides halobius DSM 5150.</title>
        <authorList>
            <person name="Lucas S."/>
            <person name="Copeland A."/>
            <person name="Lapidus A."/>
            <person name="Glavina del Rio T."/>
            <person name="Dalin E."/>
            <person name="Tice H."/>
            <person name="Bruce D."/>
            <person name="Goodwin L."/>
            <person name="Pitluck S."/>
            <person name="Peters L."/>
            <person name="Mikhailova N."/>
            <person name="Gu W."/>
            <person name="Kyrpides N."/>
            <person name="Mavromatis K."/>
            <person name="Ivanova N."/>
            <person name="Brettin T."/>
            <person name="Detter J.C."/>
            <person name="Han C."/>
            <person name="Larimer F."/>
            <person name="Land M."/>
            <person name="Hauser L."/>
            <person name="Markowitz V."/>
            <person name="Cheng J.-F."/>
            <person name="Hugenholtz P."/>
            <person name="Woyke T."/>
            <person name="Wu D."/>
            <person name="Tindall B."/>
            <person name="Pomrenke H."/>
            <person name="Brambilla E."/>
            <person name="Klenk H.-P."/>
            <person name="Eisen J.A."/>
        </authorList>
    </citation>
    <scope>NUCLEOTIDE SEQUENCE [LARGE SCALE GENOMIC DNA]</scope>
    <source>
        <strain evidence="3">ATCC 35273 / DSM 5150 / MD-1</strain>
    </source>
</reference>
<dbReference type="EMBL" id="CP003359">
    <property type="protein sequence ID" value="AGB42475.1"/>
    <property type="molecule type" value="Genomic_DNA"/>
</dbReference>
<accession>L0KD50</accession>
<keyword evidence="1" id="KW-0812">Transmembrane</keyword>
<dbReference type="KEGG" id="hhl:Halha_2602"/>
<evidence type="ECO:0000313" key="3">
    <source>
        <dbReference type="Proteomes" id="UP000010880"/>
    </source>
</evidence>